<dbReference type="SUPFAM" id="SSF48403">
    <property type="entry name" value="Ankyrin repeat"/>
    <property type="match status" value="1"/>
</dbReference>
<organism evidence="10 11">
    <name type="scientific">Prorocentrum cordatum</name>
    <dbReference type="NCBI Taxonomy" id="2364126"/>
    <lineage>
        <taxon>Eukaryota</taxon>
        <taxon>Sar</taxon>
        <taxon>Alveolata</taxon>
        <taxon>Dinophyceae</taxon>
        <taxon>Prorocentrales</taxon>
        <taxon>Prorocentraceae</taxon>
        <taxon>Prorocentrum</taxon>
    </lineage>
</organism>
<accession>A0ABN9WEQ8</accession>
<dbReference type="Pfam" id="PF00023">
    <property type="entry name" value="Ank"/>
    <property type="match status" value="1"/>
</dbReference>
<evidence type="ECO:0000256" key="4">
    <source>
        <dbReference type="ARBA" id="ARBA00022692"/>
    </source>
</evidence>
<dbReference type="InterPro" id="IPR044669">
    <property type="entry name" value="YneE/VCCN1/2-like"/>
</dbReference>
<gene>
    <name evidence="10" type="ORF">PCOR1329_LOCUS65955</name>
</gene>
<sequence length="440" mass="48132">GAAQAAAQAARVAGAGGWLGRGVGGRACSFALKADHDEVTFRPGLLIPQPIRYTTRDWPDTILSWPRSPLLRRVFWPVSCFTLWSVAITGLSKVVAFPSLTLTMHSLVGTALGLLLVFRTNTANDRYWEGRRMWETVVSTSRDIAALCCSFHAHLGPAQLQRVCRLLSAFPICLAMYISGPGMKSGSRSARHMLPLARVLDSEDRALLAASCSPPSRVVQMLLRETTRIPDSADGFFTNRERSSLQALSSKLLGTVGVCERLVQTPIPQSYVRHTSRFLSLWLLTLPLGLCHNLEWWTPLVVWIISWSLCGIQELGQVIEHPFDGAQSLRLAVMANTVHASNTDALTMVASQSEPPEGLLRRAMRLELGSGFRPVADSPDLRMVDAVLGRTVLHHSAYVGDLSSVQKLVEAGAELSARDTWDGSTPLDVARGRNHVEVAR</sequence>
<keyword evidence="3" id="KW-1003">Cell membrane</keyword>
<evidence type="ECO:0000256" key="7">
    <source>
        <dbReference type="ARBA" id="ARBA00023136"/>
    </source>
</evidence>
<dbReference type="Gene3D" id="1.25.40.20">
    <property type="entry name" value="Ankyrin repeat-containing domain"/>
    <property type="match status" value="1"/>
</dbReference>
<keyword evidence="8" id="KW-0040">ANK repeat</keyword>
<evidence type="ECO:0000256" key="8">
    <source>
        <dbReference type="PROSITE-ProRule" id="PRU00023"/>
    </source>
</evidence>
<evidence type="ECO:0000256" key="9">
    <source>
        <dbReference type="SAM" id="Phobius"/>
    </source>
</evidence>
<dbReference type="EMBL" id="CAUYUJ010018472">
    <property type="protein sequence ID" value="CAK0883857.1"/>
    <property type="molecule type" value="Genomic_DNA"/>
</dbReference>
<keyword evidence="4 9" id="KW-0812">Transmembrane</keyword>
<feature type="repeat" description="ANK" evidence="8">
    <location>
        <begin position="388"/>
        <end position="420"/>
    </location>
</feature>
<dbReference type="Proteomes" id="UP001189429">
    <property type="component" value="Unassembled WGS sequence"/>
</dbReference>
<keyword evidence="5 9" id="KW-1133">Transmembrane helix</keyword>
<evidence type="ECO:0000313" key="11">
    <source>
        <dbReference type="Proteomes" id="UP001189429"/>
    </source>
</evidence>
<dbReference type="InterPro" id="IPR002110">
    <property type="entry name" value="Ankyrin_rpt"/>
</dbReference>
<evidence type="ECO:0008006" key="12">
    <source>
        <dbReference type="Google" id="ProtNLM"/>
    </source>
</evidence>
<evidence type="ECO:0000256" key="5">
    <source>
        <dbReference type="ARBA" id="ARBA00022989"/>
    </source>
</evidence>
<protein>
    <recommendedName>
        <fullName evidence="12">Bestrophin homolog</fullName>
    </recommendedName>
</protein>
<feature type="transmembrane region" description="Helical" evidence="9">
    <location>
        <begin position="74"/>
        <end position="91"/>
    </location>
</feature>
<dbReference type="PANTHER" id="PTHR33281">
    <property type="entry name" value="UPF0187 PROTEIN YNEE"/>
    <property type="match status" value="1"/>
</dbReference>
<feature type="non-terminal residue" evidence="10">
    <location>
        <position position="440"/>
    </location>
</feature>
<comment type="subcellular location">
    <subcellularLocation>
        <location evidence="1">Cell membrane</location>
        <topology evidence="1">Multi-pass membrane protein</topology>
    </subcellularLocation>
</comment>
<comment type="caution">
    <text evidence="10">The sequence shown here is derived from an EMBL/GenBank/DDBJ whole genome shotgun (WGS) entry which is preliminary data.</text>
</comment>
<name>A0ABN9WEQ8_9DINO</name>
<keyword evidence="2" id="KW-0813">Transport</keyword>
<keyword evidence="7 9" id="KW-0472">Membrane</keyword>
<dbReference type="PROSITE" id="PS50088">
    <property type="entry name" value="ANK_REPEAT"/>
    <property type="match status" value="1"/>
</dbReference>
<dbReference type="PANTHER" id="PTHR33281:SF19">
    <property type="entry name" value="VOLTAGE-DEPENDENT ANION CHANNEL-FORMING PROTEIN YNEE"/>
    <property type="match status" value="1"/>
</dbReference>
<evidence type="ECO:0000313" key="10">
    <source>
        <dbReference type="EMBL" id="CAK0883857.1"/>
    </source>
</evidence>
<dbReference type="InterPro" id="IPR036770">
    <property type="entry name" value="Ankyrin_rpt-contain_sf"/>
</dbReference>
<evidence type="ECO:0000256" key="6">
    <source>
        <dbReference type="ARBA" id="ARBA00023065"/>
    </source>
</evidence>
<evidence type="ECO:0000256" key="3">
    <source>
        <dbReference type="ARBA" id="ARBA00022475"/>
    </source>
</evidence>
<proteinExistence type="predicted"/>
<dbReference type="PROSITE" id="PS50297">
    <property type="entry name" value="ANK_REP_REGION"/>
    <property type="match status" value="1"/>
</dbReference>
<evidence type="ECO:0000256" key="2">
    <source>
        <dbReference type="ARBA" id="ARBA00022448"/>
    </source>
</evidence>
<keyword evidence="11" id="KW-1185">Reference proteome</keyword>
<keyword evidence="6" id="KW-0406">Ion transport</keyword>
<evidence type="ECO:0000256" key="1">
    <source>
        <dbReference type="ARBA" id="ARBA00004651"/>
    </source>
</evidence>
<feature type="non-terminal residue" evidence="10">
    <location>
        <position position="1"/>
    </location>
</feature>
<feature type="transmembrane region" description="Helical" evidence="9">
    <location>
        <begin position="97"/>
        <end position="118"/>
    </location>
</feature>
<dbReference type="Pfam" id="PF25539">
    <property type="entry name" value="Bestrophin_2"/>
    <property type="match status" value="1"/>
</dbReference>
<reference evidence="10" key="1">
    <citation type="submission" date="2023-10" db="EMBL/GenBank/DDBJ databases">
        <authorList>
            <person name="Chen Y."/>
            <person name="Shah S."/>
            <person name="Dougan E. K."/>
            <person name="Thang M."/>
            <person name="Chan C."/>
        </authorList>
    </citation>
    <scope>NUCLEOTIDE SEQUENCE [LARGE SCALE GENOMIC DNA]</scope>
</reference>